<keyword evidence="7" id="KW-0732">Signal</keyword>
<comment type="cofactor">
    <cofactor evidence="1">
        <name>Ca(2+)</name>
        <dbReference type="ChEBI" id="CHEBI:29108"/>
    </cofactor>
</comment>
<dbReference type="GO" id="GO:0008484">
    <property type="term" value="F:sulfuric ester hydrolase activity"/>
    <property type="evidence" value="ECO:0007669"/>
    <property type="project" value="InterPro"/>
</dbReference>
<keyword evidence="6" id="KW-0325">Glycoprotein</keyword>
<proteinExistence type="inferred from homology"/>
<dbReference type="InterPro" id="IPR000917">
    <property type="entry name" value="Sulfatase_N"/>
</dbReference>
<dbReference type="EMBL" id="JAFNEN010000103">
    <property type="protein sequence ID" value="KAG8194371.1"/>
    <property type="molecule type" value="Genomic_DNA"/>
</dbReference>
<evidence type="ECO:0000313" key="9">
    <source>
        <dbReference type="EMBL" id="KAG8194371.1"/>
    </source>
</evidence>
<evidence type="ECO:0000259" key="8">
    <source>
        <dbReference type="Pfam" id="PF00884"/>
    </source>
</evidence>
<keyword evidence="10" id="KW-1185">Reference proteome</keyword>
<evidence type="ECO:0000256" key="2">
    <source>
        <dbReference type="ARBA" id="ARBA00008779"/>
    </source>
</evidence>
<feature type="domain" description="Sulfatase N-terminal" evidence="8">
    <location>
        <begin position="28"/>
        <end position="350"/>
    </location>
</feature>
<comment type="caution">
    <text evidence="9">The sequence shown here is derived from an EMBL/GenBank/DDBJ whole genome shotgun (WGS) entry which is preliminary data.</text>
</comment>
<evidence type="ECO:0000256" key="1">
    <source>
        <dbReference type="ARBA" id="ARBA00001913"/>
    </source>
</evidence>
<evidence type="ECO:0000256" key="4">
    <source>
        <dbReference type="ARBA" id="ARBA00022801"/>
    </source>
</evidence>
<dbReference type="PROSITE" id="PS00523">
    <property type="entry name" value="SULFATASE_1"/>
    <property type="match status" value="1"/>
</dbReference>
<evidence type="ECO:0000256" key="6">
    <source>
        <dbReference type="ARBA" id="ARBA00023180"/>
    </source>
</evidence>
<dbReference type="Proteomes" id="UP000827092">
    <property type="component" value="Unassembled WGS sequence"/>
</dbReference>
<reference evidence="9 10" key="1">
    <citation type="journal article" date="2022" name="Nat. Ecol. Evol.">
        <title>A masculinizing supergene underlies an exaggerated male reproductive morph in a spider.</title>
        <authorList>
            <person name="Hendrickx F."/>
            <person name="De Corte Z."/>
            <person name="Sonet G."/>
            <person name="Van Belleghem S.M."/>
            <person name="Kostlbacher S."/>
            <person name="Vangestel C."/>
        </authorList>
    </citation>
    <scope>NUCLEOTIDE SEQUENCE [LARGE SCALE GENOMIC DNA]</scope>
    <source>
        <strain evidence="9">W744_W776</strain>
    </source>
</reference>
<dbReference type="CDD" id="cd16029">
    <property type="entry name" value="4-S"/>
    <property type="match status" value="1"/>
</dbReference>
<keyword evidence="3" id="KW-0479">Metal-binding</keyword>
<keyword evidence="4" id="KW-0378">Hydrolase</keyword>
<feature type="chain" id="PRO_5043484866" description="Sulfatase N-terminal domain-containing protein" evidence="7">
    <location>
        <begin position="25"/>
        <end position="595"/>
    </location>
</feature>
<keyword evidence="5" id="KW-0106">Calcium</keyword>
<evidence type="ECO:0000256" key="3">
    <source>
        <dbReference type="ARBA" id="ARBA00022723"/>
    </source>
</evidence>
<dbReference type="PROSITE" id="PS00149">
    <property type="entry name" value="SULFATASE_2"/>
    <property type="match status" value="1"/>
</dbReference>
<dbReference type="Gene3D" id="3.40.720.10">
    <property type="entry name" value="Alkaline Phosphatase, subunit A"/>
    <property type="match status" value="1"/>
</dbReference>
<sequence>MRSLHCLISFVLLLFLQCTIPVFSSQPPHIIFIIVDDLGWNDVSFHGSKQIPTPNIDALANDGVILNSYYVQPICTPSRGTLMAGKYPIRLGLQHDVIYAEAPWGLSPKEKILPQYLRELGYATRGIGKWHLGYFNESYLPVNRGFDSFFGYWNGKEDFYTHFEEGQGTHGLDFHDDNENAWNYTGHYGTNLFTNKAKTIIENHNTSTPLFLYFAHQAVHAGNSYTPLQAPPEYVKRFSHIKDEDRRIFAAMGSALDDSIGDIFSSLNKTGILQNCIIVFTTDNGAAVEGIDKSTGSNWPLRGSKYNMWEGGIRGSAFLWSTLLREASGKIFNELMHMSDWLPTLYHVAGGDSKKLQGIDGYNQWQSICCNSPSLRNMILYNIDPDWKVEAIRKGKYKLLKGSVFNGNFDGWFDKEGKHKENVPFTPQELETHSKVYSLLANESQVLPILSRVYDSSEISEKSFRKTHKKKTQYCKNPEIFNIEYVKNPDESLTKCVKKPEKNFMRSVEVNCGKRHTDPSSICEPMKASCLFDILNDPCEYNNLATKLPRTVQELEGLLDQYRSQAVPVRNRPLDPASNPKYHGYAWVPWKQDEV</sequence>
<dbReference type="InterPro" id="IPR024607">
    <property type="entry name" value="Sulfatase_CS"/>
</dbReference>
<gene>
    <name evidence="9" type="ORF">JTE90_010987</name>
</gene>
<protein>
    <recommendedName>
        <fullName evidence="8">Sulfatase N-terminal domain-containing protein</fullName>
    </recommendedName>
</protein>
<comment type="similarity">
    <text evidence="2">Belongs to the sulfatase family.</text>
</comment>
<feature type="signal peptide" evidence="7">
    <location>
        <begin position="1"/>
        <end position="24"/>
    </location>
</feature>
<evidence type="ECO:0000313" key="10">
    <source>
        <dbReference type="Proteomes" id="UP000827092"/>
    </source>
</evidence>
<evidence type="ECO:0000256" key="5">
    <source>
        <dbReference type="ARBA" id="ARBA00022837"/>
    </source>
</evidence>
<dbReference type="AlphaFoldDB" id="A0AAV6VF86"/>
<dbReference type="Pfam" id="PF00884">
    <property type="entry name" value="Sulfatase"/>
    <property type="match status" value="1"/>
</dbReference>
<dbReference type="GO" id="GO:0046872">
    <property type="term" value="F:metal ion binding"/>
    <property type="evidence" value="ECO:0007669"/>
    <property type="project" value="UniProtKB-KW"/>
</dbReference>
<dbReference type="InterPro" id="IPR047115">
    <property type="entry name" value="ARSB"/>
</dbReference>
<organism evidence="9 10">
    <name type="scientific">Oedothorax gibbosus</name>
    <dbReference type="NCBI Taxonomy" id="931172"/>
    <lineage>
        <taxon>Eukaryota</taxon>
        <taxon>Metazoa</taxon>
        <taxon>Ecdysozoa</taxon>
        <taxon>Arthropoda</taxon>
        <taxon>Chelicerata</taxon>
        <taxon>Arachnida</taxon>
        <taxon>Araneae</taxon>
        <taxon>Araneomorphae</taxon>
        <taxon>Entelegynae</taxon>
        <taxon>Araneoidea</taxon>
        <taxon>Linyphiidae</taxon>
        <taxon>Erigoninae</taxon>
        <taxon>Oedothorax</taxon>
    </lineage>
</organism>
<dbReference type="PANTHER" id="PTHR10342">
    <property type="entry name" value="ARYLSULFATASE"/>
    <property type="match status" value="1"/>
</dbReference>
<evidence type="ECO:0000256" key="7">
    <source>
        <dbReference type="SAM" id="SignalP"/>
    </source>
</evidence>
<dbReference type="InterPro" id="IPR017850">
    <property type="entry name" value="Alkaline_phosphatase_core_sf"/>
</dbReference>
<dbReference type="PANTHER" id="PTHR10342:SF273">
    <property type="entry name" value="RE14504P"/>
    <property type="match status" value="1"/>
</dbReference>
<dbReference type="SUPFAM" id="SSF53649">
    <property type="entry name" value="Alkaline phosphatase-like"/>
    <property type="match status" value="1"/>
</dbReference>
<accession>A0AAV6VF86</accession>
<dbReference type="Gene3D" id="3.30.1120.10">
    <property type="match status" value="1"/>
</dbReference>
<name>A0AAV6VF86_9ARAC</name>